<dbReference type="Proteomes" id="UP000244811">
    <property type="component" value="Chromosome 2"/>
</dbReference>
<feature type="compositionally biased region" description="Basic and acidic residues" evidence="1">
    <location>
        <begin position="1610"/>
        <end position="1624"/>
    </location>
</feature>
<organism evidence="2 3">
    <name type="scientific">Theileria orientalis</name>
    <dbReference type="NCBI Taxonomy" id="68886"/>
    <lineage>
        <taxon>Eukaryota</taxon>
        <taxon>Sar</taxon>
        <taxon>Alveolata</taxon>
        <taxon>Apicomplexa</taxon>
        <taxon>Aconoidasida</taxon>
        <taxon>Piroplasmida</taxon>
        <taxon>Theileriidae</taxon>
        <taxon>Theileria</taxon>
    </lineage>
</organism>
<gene>
    <name evidence="2" type="ORF">MACK_001077</name>
</gene>
<protein>
    <submittedName>
        <fullName evidence="2">Uncharacterized protein</fullName>
    </submittedName>
</protein>
<accession>A0A976MCB6</accession>
<proteinExistence type="predicted"/>
<evidence type="ECO:0000313" key="3">
    <source>
        <dbReference type="Proteomes" id="UP000244811"/>
    </source>
</evidence>
<name>A0A976MCB6_THEOR</name>
<sequence>MTSIYLGVQTRFHHRTWVIVTVRCARNCEKSCSELTKYNYKCYWHRVTQLEEALIKRTGAIALKFENRTKRVTKVLLMSHTARLRRVTLVDIYVYFYGCDPRPLLICIGGCAYAPRSKNDYCKCWCRVAEVKQDSCVCGCPGAGTRAACTEHDALFIELTKVVGFLNRVNLWYHPGMTGGAVQTGQACPTGDTSSPTAATQCQPSQTDQPTTNGSTCTYPVHTYKGQQIKVQVKCEPVNAKSGSTCYRKLTHQPIGTGSNGATNGFRLGDVEYCPNGGSRRTGTIDYYGNGSNGAPGNGNLASATNKYSPLTSVRAYFYDQDKGYCDPLLVVLEFNNGSTGTEKECYKLTSSASGTKLEWEKDTDACKKVVEGQDTDNGKLARHLDSIRYCLKKVVKVELHHNKASDGYSLVGREAKKGTGSGFDQSINGTGTVEVKVEVCECKCDALTDSNYRCVKHDLTTALAKYHDQVAGLAFTLPGQGGKEAELKLHNQYMTPIMYNRCMGDIYVYFYGDDPRPLLLSYNKQAYSAKSMNEYDLQKWHKDQDADKCDCSKPQPDQCKLVASLVRVSNFLNPVKLHQVPQIHNNRDYYTIHWFNTQPIRVKVEEKKADKSFCYNRYTHKHFGVGCGGEGFRLGDVAYCRNGTGSRHGTKREGKIDYYGNGSNGADSSPGNGNLADTNKYNPLTSVRAYFYNADTDYKDPLLVVLEFAKATLGNGTEKECYRLKPGNGDTGLEWAKDTTAKSLVGQPDNGKLVAHLDGIRYCLKYVLKVELRHNQATQYALVGRKANGTSKGDFTPINGQEVSVTVHDCPSLSSGNYRCFRHGLTTALKGKQHLVAGLAFTLPGKNGVIEIPLFNGANGQCTVEGAATPVGQDVACPNGPVPGSAPGAKITYNKCMGDVCVYFYHPATGGSTSDQQTDTVPLMLQYNGQFYKPQDRDSYFKKWECVKELCTVDECGCSVSGSGGHGPECQQLVDKLDEVNLALNRIDLDKSSGPGYGLPENGQGGGSHKLEETVGNVRVKVVTQKPSDTDAKSAYQRVVHRTKNGFQIGKIMYNNQEIVANGITPDGGDTTIPIANGGHKNHKDLVSSNSWNTVVSYYSKTDSKHQLPQLIVILKTDAPLNGGEQTVTGSADTAYGYYVLATKSGVGGGGTGSGYEYKWVEVKEKPATGVELNDETDFKLLNAGVILLERRDASTGGGSYGEEDINKAVTSAIQNESLKESPGNKGQINRLTGKKITVTDETEETSAGDYTCLSGTNFKVMAHDLDNLVKLNGQFGGTLSTVALITGLKFLIPTNEKDKYRKVKLKDNNTAGDVQSNETGSDNIKYHKNGNNKICVYFYGSDPRPLLVSYNGWAYAAKDKDAYDRQEWTKVTELDKCGCTDPPSSDKCENCKLLIELVRVSDFLNPVDINVVAKCPKYYKHYFVQEFNGQLFWIRVSAQPACGSFCFDRYTHTHAGTKGRSGKGFRLGNIHYKSVEGQDSCIKLVDGSGTSVGSNNGNNNKCISASQGKNGDQKCGSFPFVVVFYYKLDSERKNPIVVAMCTGTCTDLKCELYYILKDRAGKKYKKGSGTLTMDDPKKLGDQLDAALFTNSKHLRVVLAARPVPRDYKAEKDKKCENDKPEESSSQGPYVMDYHDNVKKMAGLRSCNVKTLNSIATAPDSDEKKAKLKPMLYHVLRETSYEAQLFEANGTKPASPPPSTLSITVKEVNCHKSYSQGGYRCFQHLLTTATGIEQVGGLKLAVFDGKGAQGSAAEITLCEGDKSVQLSYTTCKGDLYVF</sequence>
<evidence type="ECO:0000256" key="1">
    <source>
        <dbReference type="SAM" id="MobiDB-lite"/>
    </source>
</evidence>
<feature type="region of interest" description="Disordered" evidence="1">
    <location>
        <begin position="185"/>
        <end position="214"/>
    </location>
</feature>
<evidence type="ECO:0000313" key="2">
    <source>
        <dbReference type="EMBL" id="UKK01724.2"/>
    </source>
</evidence>
<reference evidence="2" key="1">
    <citation type="submission" date="2022-07" db="EMBL/GenBank/DDBJ databases">
        <title>Evaluation of T. orientalis genome assembly methods using nanopore sequencing and analysis of variation between genomes.</title>
        <authorList>
            <person name="Yam J."/>
            <person name="Micallef M.L."/>
            <person name="Liu M."/>
            <person name="Djordjevic S.P."/>
            <person name="Bogema D.R."/>
            <person name="Jenkins C."/>
        </authorList>
    </citation>
    <scope>NUCLEOTIDE SEQUENCE</scope>
    <source>
        <strain evidence="2">Goon Nure</strain>
    </source>
</reference>
<dbReference type="EMBL" id="CP056071">
    <property type="protein sequence ID" value="UKK01724.2"/>
    <property type="molecule type" value="Genomic_DNA"/>
</dbReference>
<feature type="region of interest" description="Disordered" evidence="1">
    <location>
        <begin position="1610"/>
        <end position="1632"/>
    </location>
</feature>